<evidence type="ECO:0000259" key="6">
    <source>
        <dbReference type="PROSITE" id="PS51094"/>
    </source>
</evidence>
<name>A0A553SSU6_NIACI</name>
<evidence type="ECO:0000256" key="5">
    <source>
        <dbReference type="ARBA" id="ARBA00022683"/>
    </source>
</evidence>
<dbReference type="NCBIfam" id="TIGR00848">
    <property type="entry name" value="fruA"/>
    <property type="match status" value="1"/>
</dbReference>
<feature type="domain" description="PTS EIIA type-2" evidence="6">
    <location>
        <begin position="8"/>
        <end position="153"/>
    </location>
</feature>
<dbReference type="EMBL" id="RIBP01000001">
    <property type="protein sequence ID" value="TRZ40046.1"/>
    <property type="molecule type" value="Genomic_DNA"/>
</dbReference>
<dbReference type="SUPFAM" id="SSF55804">
    <property type="entry name" value="Phoshotransferase/anion transport protein"/>
    <property type="match status" value="1"/>
</dbReference>
<dbReference type="PANTHER" id="PTHR47738">
    <property type="entry name" value="PTS SYSTEM FRUCTOSE-LIKE EIIA COMPONENT-RELATED"/>
    <property type="match status" value="1"/>
</dbReference>
<evidence type="ECO:0000256" key="1">
    <source>
        <dbReference type="ARBA" id="ARBA00022448"/>
    </source>
</evidence>
<sequence length="158" mass="18086">MTKGGLGLLLNDSQIFLDLELNDRDAVLEYISVQAQQLGIIENQEVLLKDFISREEQYPTAFQEGIAIPHAKSVTVKKATLFFIKTKEKIDWKSPDHYKVKFIFAILVPEMEAGTKHIKILSALAGNLMEEQFQERLFKVNTKEDILNLFKSVEMEVV</sequence>
<dbReference type="Gene3D" id="3.40.930.10">
    <property type="entry name" value="Mannitol-specific EII, Chain A"/>
    <property type="match status" value="1"/>
</dbReference>
<proteinExistence type="predicted"/>
<dbReference type="GO" id="GO:0009401">
    <property type="term" value="P:phosphoenolpyruvate-dependent sugar phosphotransferase system"/>
    <property type="evidence" value="ECO:0007669"/>
    <property type="project" value="UniProtKB-KW"/>
</dbReference>
<dbReference type="CDD" id="cd00211">
    <property type="entry name" value="PTS_IIA_fru"/>
    <property type="match status" value="1"/>
</dbReference>
<keyword evidence="3 7" id="KW-0762">Sugar transport</keyword>
<evidence type="ECO:0000256" key="2">
    <source>
        <dbReference type="ARBA" id="ARBA00022553"/>
    </source>
</evidence>
<protein>
    <submittedName>
        <fullName evidence="7">PTS sugar transporter subunit IIA</fullName>
    </submittedName>
</protein>
<dbReference type="AlphaFoldDB" id="A0A553SSU6"/>
<evidence type="ECO:0000256" key="4">
    <source>
        <dbReference type="ARBA" id="ARBA00022679"/>
    </source>
</evidence>
<reference evidence="8" key="1">
    <citation type="submission" date="2018-10" db="EMBL/GenBank/DDBJ databases">
        <title>FDA dAtabase for Regulatory Grade micrObial Sequences (FDA-ARGOS): Supporting development and validation of Infectious Disease Dx tests.</title>
        <authorList>
            <person name="Minogue T."/>
            <person name="Wolcott M."/>
            <person name="Wasieloski L."/>
            <person name="Aguilar W."/>
            <person name="Moore D."/>
            <person name="Tallon L."/>
            <person name="Sadzewicz L."/>
            <person name="Sengamalay N."/>
            <person name="Ott S."/>
            <person name="Godinez A."/>
            <person name="Nagaraj S."/>
            <person name="Vavikolanu K."/>
            <person name="Vyas G."/>
            <person name="Nadendla S."/>
            <person name="George J."/>
            <person name="Sichtig H."/>
        </authorList>
    </citation>
    <scope>NUCLEOTIDE SEQUENCE [LARGE SCALE GENOMIC DNA]</scope>
    <source>
        <strain evidence="8">FDAARGOS_343</strain>
    </source>
</reference>
<dbReference type="Pfam" id="PF00359">
    <property type="entry name" value="PTS_EIIA_2"/>
    <property type="match status" value="1"/>
</dbReference>
<dbReference type="PANTHER" id="PTHR47738:SF1">
    <property type="entry name" value="NITROGEN REGULATORY PROTEIN"/>
    <property type="match status" value="1"/>
</dbReference>
<dbReference type="GO" id="GO:0030295">
    <property type="term" value="F:protein kinase activator activity"/>
    <property type="evidence" value="ECO:0007669"/>
    <property type="project" value="TreeGrafter"/>
</dbReference>
<evidence type="ECO:0000313" key="7">
    <source>
        <dbReference type="EMBL" id="TRZ40046.1"/>
    </source>
</evidence>
<dbReference type="Proteomes" id="UP000319837">
    <property type="component" value="Unassembled WGS sequence"/>
</dbReference>
<keyword evidence="2" id="KW-0597">Phosphoprotein</keyword>
<dbReference type="GO" id="GO:0008982">
    <property type="term" value="F:protein-N(PI)-phosphohistidine-sugar phosphotransferase activity"/>
    <property type="evidence" value="ECO:0007669"/>
    <property type="project" value="InterPro"/>
</dbReference>
<gene>
    <name evidence="7" type="ORF">CEQ21_03640</name>
</gene>
<keyword evidence="4" id="KW-0808">Transferase</keyword>
<evidence type="ECO:0000256" key="3">
    <source>
        <dbReference type="ARBA" id="ARBA00022597"/>
    </source>
</evidence>
<dbReference type="GO" id="GO:0016020">
    <property type="term" value="C:membrane"/>
    <property type="evidence" value="ECO:0007669"/>
    <property type="project" value="InterPro"/>
</dbReference>
<dbReference type="InterPro" id="IPR016152">
    <property type="entry name" value="PTrfase/Anion_transptr"/>
</dbReference>
<organism evidence="7 8">
    <name type="scientific">Niallia circulans</name>
    <name type="common">Bacillus circulans</name>
    <dbReference type="NCBI Taxonomy" id="1397"/>
    <lineage>
        <taxon>Bacteria</taxon>
        <taxon>Bacillati</taxon>
        <taxon>Bacillota</taxon>
        <taxon>Bacilli</taxon>
        <taxon>Bacillales</taxon>
        <taxon>Bacillaceae</taxon>
        <taxon>Niallia</taxon>
    </lineage>
</organism>
<keyword evidence="1" id="KW-0813">Transport</keyword>
<accession>A0A553SSU6</accession>
<dbReference type="PROSITE" id="PS51094">
    <property type="entry name" value="PTS_EIIA_TYPE_2"/>
    <property type="match status" value="1"/>
</dbReference>
<keyword evidence="5" id="KW-0598">Phosphotransferase system</keyword>
<dbReference type="InterPro" id="IPR002178">
    <property type="entry name" value="PTS_EIIA_type-2_dom"/>
</dbReference>
<dbReference type="InterPro" id="IPR004715">
    <property type="entry name" value="PTS_IIA_fruc"/>
</dbReference>
<comment type="caution">
    <text evidence="7">The sequence shown here is derived from an EMBL/GenBank/DDBJ whole genome shotgun (WGS) entry which is preliminary data.</text>
</comment>
<evidence type="ECO:0000313" key="8">
    <source>
        <dbReference type="Proteomes" id="UP000319837"/>
    </source>
</evidence>
<dbReference type="InterPro" id="IPR051541">
    <property type="entry name" value="PTS_SugarTrans_NitroReg"/>
</dbReference>